<dbReference type="STRING" id="880070.Cycma_0509"/>
<dbReference type="HOGENOM" id="CLU_2536981_0_0_10"/>
<keyword evidence="2" id="KW-1185">Reference proteome</keyword>
<dbReference type="AlphaFoldDB" id="G0IWU3"/>
<gene>
    <name evidence="1" type="ordered locus">Cycma_0509</name>
</gene>
<dbReference type="KEGG" id="cmr:Cycma_0509"/>
<name>G0IWU3_CYCMS</name>
<dbReference type="EMBL" id="CP002955">
    <property type="protein sequence ID" value="AEL24285.1"/>
    <property type="molecule type" value="Genomic_DNA"/>
</dbReference>
<evidence type="ECO:0000313" key="2">
    <source>
        <dbReference type="Proteomes" id="UP000001635"/>
    </source>
</evidence>
<evidence type="ECO:0000313" key="1">
    <source>
        <dbReference type="EMBL" id="AEL24285.1"/>
    </source>
</evidence>
<reference evidence="2" key="1">
    <citation type="submission" date="2011-07" db="EMBL/GenBank/DDBJ databases">
        <title>The complete genome of Cyclobacterium marinum DSM 745.</title>
        <authorList>
            <person name="Lucas S."/>
            <person name="Han J."/>
            <person name="Lapidus A."/>
            <person name="Bruce D."/>
            <person name="Goodwin L."/>
            <person name="Pitluck S."/>
            <person name="Peters L."/>
            <person name="Kyrpides N."/>
            <person name="Mavromatis K."/>
            <person name="Ivanova N."/>
            <person name="Ovchinnikova G."/>
            <person name="Chertkov O."/>
            <person name="Detter J.C."/>
            <person name="Tapia R."/>
            <person name="Han C."/>
            <person name="Land M."/>
            <person name="Hauser L."/>
            <person name="Markowitz V."/>
            <person name="Cheng J.-F."/>
            <person name="Hugenholtz P."/>
            <person name="Woyke T."/>
            <person name="Wu D."/>
            <person name="Tindall B."/>
            <person name="Schuetze A."/>
            <person name="Brambilla E."/>
            <person name="Klenk H.-P."/>
            <person name="Eisen J.A."/>
        </authorList>
    </citation>
    <scope>NUCLEOTIDE SEQUENCE [LARGE SCALE GENOMIC DNA]</scope>
    <source>
        <strain evidence="2">ATCC 25205 / DSM 745 / LMG 13164 / NCIMB 1802</strain>
    </source>
</reference>
<proteinExistence type="predicted"/>
<sequence length="83" mass="9658">MSVFAGIVGFLPKLGVNYFNKQVSLVDVTTRSRLHLLLPINELVKRNYNQLFNRRPLFNSFRVKKNEGIYAVIVFISLMNKKK</sequence>
<organism evidence="1 2">
    <name type="scientific">Cyclobacterium marinum (strain ATCC 25205 / DSM 745 / LMG 13164 / NCIMB 1802)</name>
    <name type="common">Flectobacillus marinus</name>
    <dbReference type="NCBI Taxonomy" id="880070"/>
    <lineage>
        <taxon>Bacteria</taxon>
        <taxon>Pseudomonadati</taxon>
        <taxon>Bacteroidota</taxon>
        <taxon>Cytophagia</taxon>
        <taxon>Cytophagales</taxon>
        <taxon>Cyclobacteriaceae</taxon>
        <taxon>Cyclobacterium</taxon>
    </lineage>
</organism>
<accession>G0IWU3</accession>
<dbReference type="Proteomes" id="UP000001635">
    <property type="component" value="Chromosome"/>
</dbReference>
<protein>
    <submittedName>
        <fullName evidence="1">Uncharacterized protein</fullName>
    </submittedName>
</protein>